<evidence type="ECO:0000313" key="9">
    <source>
        <dbReference type="Proteomes" id="UP000695007"/>
    </source>
</evidence>
<evidence type="ECO:0000259" key="8">
    <source>
        <dbReference type="Pfam" id="PF05041"/>
    </source>
</evidence>
<feature type="compositionally biased region" description="Polar residues" evidence="7">
    <location>
        <begin position="144"/>
        <end position="165"/>
    </location>
</feature>
<feature type="region of interest" description="Disordered" evidence="7">
    <location>
        <begin position="2181"/>
        <end position="2213"/>
    </location>
</feature>
<dbReference type="RefSeq" id="XP_011504941.1">
    <property type="nucleotide sequence ID" value="XM_011506639.1"/>
</dbReference>
<evidence type="ECO:0000313" key="10">
    <source>
        <dbReference type="RefSeq" id="XP_011504941.1"/>
    </source>
</evidence>
<comment type="similarity">
    <text evidence="2 6">Belongs to the pecanex family.</text>
</comment>
<organism evidence="9 10">
    <name type="scientific">Ceratosolen solmsi marchali</name>
    <dbReference type="NCBI Taxonomy" id="326594"/>
    <lineage>
        <taxon>Eukaryota</taxon>
        <taxon>Metazoa</taxon>
        <taxon>Ecdysozoa</taxon>
        <taxon>Arthropoda</taxon>
        <taxon>Hexapoda</taxon>
        <taxon>Insecta</taxon>
        <taxon>Pterygota</taxon>
        <taxon>Neoptera</taxon>
        <taxon>Endopterygota</taxon>
        <taxon>Hymenoptera</taxon>
        <taxon>Apocrita</taxon>
        <taxon>Proctotrupomorpha</taxon>
        <taxon>Chalcidoidea</taxon>
        <taxon>Agaonidae</taxon>
        <taxon>Agaoninae</taxon>
        <taxon>Ceratosolen</taxon>
    </lineage>
</organism>
<feature type="transmembrane region" description="Helical" evidence="6">
    <location>
        <begin position="34"/>
        <end position="53"/>
    </location>
</feature>
<dbReference type="PANTHER" id="PTHR12372">
    <property type="entry name" value="PECANEX"/>
    <property type="match status" value="1"/>
</dbReference>
<keyword evidence="5 6" id="KW-0472">Membrane</keyword>
<feature type="compositionally biased region" description="Polar residues" evidence="7">
    <location>
        <begin position="560"/>
        <end position="570"/>
    </location>
</feature>
<evidence type="ECO:0000256" key="6">
    <source>
        <dbReference type="RuleBase" id="RU367089"/>
    </source>
</evidence>
<comment type="subcellular location">
    <subcellularLocation>
        <location evidence="1 6">Membrane</location>
        <topology evidence="1 6">Multi-pass membrane protein</topology>
    </subcellularLocation>
</comment>
<evidence type="ECO:0000256" key="2">
    <source>
        <dbReference type="ARBA" id="ARBA00010170"/>
    </source>
</evidence>
<feature type="compositionally biased region" description="Polar residues" evidence="7">
    <location>
        <begin position="2181"/>
        <end position="2194"/>
    </location>
</feature>
<feature type="region of interest" description="Disordered" evidence="7">
    <location>
        <begin position="553"/>
        <end position="628"/>
    </location>
</feature>
<feature type="transmembrane region" description="Helical" evidence="6">
    <location>
        <begin position="1255"/>
        <end position="1274"/>
    </location>
</feature>
<dbReference type="GO" id="GO:0005783">
    <property type="term" value="C:endoplasmic reticulum"/>
    <property type="evidence" value="ECO:0007669"/>
    <property type="project" value="TreeGrafter"/>
</dbReference>
<sequence>MGSQTLEILRQGVWASLTGGWFYDPHLDVFSNTFHLYVWLFLLCLPFTIYLYFPPTLYVWCAYCSTIIVLFGTIKCINHALHCVYDTTECLEEPNQNISQQKLESEKKRDTRTKRREQPQDQDFVGIELQVLNGKTDTPPVECSSRNSYIEPNTQNGDADSITSDYTRDKPNSTIDLKVEIHRKNSSESSEEAAQLNKPIVTSINVHEAELMSEQDHEQLYRNRIYERRPVSPNIGKHLAASAKNHSSSKKFCRHASEDSRPRYSKSNNLGKTGSESQIKQTSSLELEQPDDYQYWKYNQSVRRLNSNSIPMEAQLLNDHPQSLEVISVISKKEDSEKNKIPSHPQSLEVISKMPHQQLVHPQSLETIRASTKISSPTDDNNLPLHPQSLETINSKKILPQNTLKRNQLQLLPYLSCGSEIVHPIAEQSDEQMPAENSARFNLQDSYSPLLTRKENDDRFLRYIVDTTVDNDSANSRDALLEEPKPMTKRRFSNTSQSSWDLSDGERRKEKRKERLKQAEDPINSGSIVGIDWLFENGEGEPWTNKILWTSQKSDDTDASDSIQTASTDYLPSKEPDSGSSSTTTLSLENEVKRKLLPTQAEVDSKRQQGAIPKQNRARLNSNNTGNCNSVEGVVTMNDQGVNVTEALPKRPKHKRSTAAIRERRERVINGIRPSTSGSHGQNSDCSGRFIQPGAHIGGGSNNELSTLCPIRRLPAPPLLAAFLNPSNTRVADLPCQSTTMADLRLTCAPYDIRSSRSRYNRLHRSNRTRRKHRVNHSTHITDQDLIALTHFLYRITKSDNSENTVHNVCDINDSSMAQTFDEKPATVSARSKKHRAATAARLLPSEENKKLLNRLLRQHLNQNIYYDENYDLSNLSNNSYSSLSLNSAVIIDTPPVFTPPVLSSPVNNNCNGGVNGSQSKMHGPIPATMTSLNTSSSSQAVVPSTSGSTDNTQRLPYRQLLPDSLADRNRRLQSLLGNLDSNNQTNGGSAVDAAGNQMSVITLPMHQENLSWNRFINEFIGFDEPSHLKAKPTRHYYKWKIGKLPHVKVRFDRLSLLALLDRNLTVLETIVSTILAVAVAGLGLLILQQGFYRDIFAFLFCFVTAGCQYSLLKSVQPDAASPTHGFNRIVVFSRPIYFILCTSIILILESSLKNFKGSEFRVYGMQILDYDIILQTRNVLLIFLLCFPIVFSLGLFPQINTFIMYLCEHVDIHLFGGTATTSLVSSIYCLCRSVMTVLTLYGFAYGALMEPKSSQHILFSIFAGLLVAVSYHLSRSSSDPSVIWDIVKTNLWPPVVYLEEKQIQIIENTSRHEVSNSSATTPNPARTVKTPKNKSSSKKKDMKIVVGEQISDSELFDPLPQKLRSTVKARLKNDIIACSVIGILSFAIHSSTVFTALQPEINPVLWAFTGLLGLLLHYIMPQLRKQLPWLCLARPVLRSFEHLQFEVRNPVKIMWFEKIYVYLCFFERNILYPVVFLGGLTESSAKISAKFGPSMGALIIVVCGLKSLRSAYADSSTRYLVLVFAVLLFRMDFREHSETFLLDYFVTAVVFAKVHELLLKIRFIVTYIAPWQITWGSAFHAFAQPFSVPHSAMLFLQAVISAILSTPLNPLLGSAIFMSSYVRPVKFWERDYKTRRVDHSNTRMSLHLERNLGADDNNLNSIFYEQLTRSLQHSLYGDLALGRWGTVEQGDCFLLASDYLNCLVHVVQLGNGLVTFQLRGLEFRGTYCQQREVEAISEGIEDNDNCCCCEMGHFSHVLSVNAAFSQRWLAWEVASAKYVLEGYSISDNSAGSMLQVFDFRKVLVTYYVKSIIFYAVKSAKLKQWLENQGIVDALKQTLEKNFLDLDPVFNMNIDEDFDFRASGITRSSFCNVYLDWIQFCATKQDKMLERSRDSCLVSLCLALSLLGRRVLGAASHNTLSSVEFFLYGLHALFKGDFRITSVRDEWVLHDVDLLRSVVAKGVRMALKLHQDHFMSPDTYEEAVALYEAIDNHDRNLVISHEADPLWRNAILSGAPSLLALRHVLDDGIDEYKVIMLNKRFLSFRVIKMNRECVRGLWAGQQQELVYLRNRNPERGSIQNAKQALRNIINSSCDQPIGYPIYVSPLTTSYAETNEQLCSVIGGPLSLTAIKNNVLKLWRRIRRRCGQGCSSGGTGSHDDGGFGNDGVYAMTTYNIHSGYNQSGHNTSGSQSMESGCQIGGSTGRGSLGRANTSSVGGNCRGSLASMGKPTSSTLASLAGLLSSSDIKTESKSETSFTAKLEKEEVLQRVRIMDPNQVYDAINLGRRIDVIWPDEKMRQMGGRSGWQHWVPERGMEGCVVHRWSPNHRDPNRRSHVDKVILLVRIDDKYVPIAEQGIRDLGAEV</sequence>
<evidence type="ECO:0000256" key="1">
    <source>
        <dbReference type="ARBA" id="ARBA00004141"/>
    </source>
</evidence>
<dbReference type="Proteomes" id="UP000695007">
    <property type="component" value="Unplaced"/>
</dbReference>
<feature type="region of interest" description="Disordered" evidence="7">
    <location>
        <begin position="1314"/>
        <end position="1340"/>
    </location>
</feature>
<feature type="compositionally biased region" description="Gly residues" evidence="7">
    <location>
        <begin position="2197"/>
        <end position="2206"/>
    </location>
</feature>
<feature type="region of interest" description="Disordered" evidence="7">
    <location>
        <begin position="240"/>
        <end position="286"/>
    </location>
</feature>
<feature type="region of interest" description="Disordered" evidence="7">
    <location>
        <begin position="99"/>
        <end position="120"/>
    </location>
</feature>
<dbReference type="InterPro" id="IPR007735">
    <property type="entry name" value="Pecanex_C"/>
</dbReference>
<feature type="transmembrane region" description="Helical" evidence="6">
    <location>
        <begin position="1132"/>
        <end position="1149"/>
    </location>
</feature>
<keyword evidence="9" id="KW-1185">Reference proteome</keyword>
<accession>A0AAJ7E210</accession>
<feature type="transmembrane region" description="Helical" evidence="6">
    <location>
        <begin position="60"/>
        <end position="81"/>
    </location>
</feature>
<feature type="transmembrane region" description="Helical" evidence="6">
    <location>
        <begin position="1180"/>
        <end position="1197"/>
    </location>
</feature>
<feature type="domain" description="Pecanex C-terminal" evidence="8">
    <location>
        <begin position="1892"/>
        <end position="2116"/>
    </location>
</feature>
<evidence type="ECO:0000256" key="7">
    <source>
        <dbReference type="SAM" id="MobiDB-lite"/>
    </source>
</evidence>
<feature type="region of interest" description="Disordered" evidence="7">
    <location>
        <begin position="136"/>
        <end position="171"/>
    </location>
</feature>
<dbReference type="PANTHER" id="PTHR12372:SF7">
    <property type="entry name" value="PROTEIN PECANEX"/>
    <property type="match status" value="1"/>
</dbReference>
<dbReference type="GO" id="GO:0016020">
    <property type="term" value="C:membrane"/>
    <property type="evidence" value="ECO:0007669"/>
    <property type="project" value="UniProtKB-SubCell"/>
</dbReference>
<feature type="compositionally biased region" description="Polar residues" evidence="7">
    <location>
        <begin position="1316"/>
        <end position="1325"/>
    </location>
</feature>
<dbReference type="KEGG" id="csol:105367822"/>
<gene>
    <name evidence="10" type="primary">LOC105367822</name>
</gene>
<name>A0AAJ7E210_9HYME</name>
<dbReference type="GeneID" id="105367822"/>
<feature type="transmembrane region" description="Helical" evidence="6">
    <location>
        <begin position="1065"/>
        <end position="1088"/>
    </location>
</feature>
<feature type="compositionally biased region" description="Polar residues" evidence="7">
    <location>
        <begin position="618"/>
        <end position="628"/>
    </location>
</feature>
<keyword evidence="4 6" id="KW-1133">Transmembrane helix</keyword>
<feature type="region of interest" description="Disordered" evidence="7">
    <location>
        <begin position="475"/>
        <end position="521"/>
    </location>
</feature>
<feature type="transmembrane region" description="Helical" evidence="6">
    <location>
        <begin position="1095"/>
        <end position="1112"/>
    </location>
</feature>
<feature type="region of interest" description="Disordered" evidence="7">
    <location>
        <begin position="917"/>
        <end position="955"/>
    </location>
</feature>
<feature type="transmembrane region" description="Helical" evidence="6">
    <location>
        <begin position="1228"/>
        <end position="1249"/>
    </location>
</feature>
<feature type="compositionally biased region" description="Low complexity" evidence="7">
    <location>
        <begin position="578"/>
        <end position="588"/>
    </location>
</feature>
<proteinExistence type="inferred from homology"/>
<feature type="transmembrane region" description="Helical" evidence="6">
    <location>
        <begin position="1376"/>
        <end position="1398"/>
    </location>
</feature>
<dbReference type="Pfam" id="PF05041">
    <property type="entry name" value="Pecanex_C"/>
    <property type="match status" value="1"/>
</dbReference>
<reference evidence="10" key="1">
    <citation type="submission" date="2025-08" db="UniProtKB">
        <authorList>
            <consortium name="RefSeq"/>
        </authorList>
    </citation>
    <scope>IDENTIFICATION</scope>
</reference>
<dbReference type="GO" id="GO:0007029">
    <property type="term" value="P:endoplasmic reticulum organization"/>
    <property type="evidence" value="ECO:0007669"/>
    <property type="project" value="TreeGrafter"/>
</dbReference>
<evidence type="ECO:0000256" key="5">
    <source>
        <dbReference type="ARBA" id="ARBA00023136"/>
    </source>
</evidence>
<dbReference type="InterPro" id="IPR039797">
    <property type="entry name" value="Pecanex"/>
</dbReference>
<evidence type="ECO:0000256" key="3">
    <source>
        <dbReference type="ARBA" id="ARBA00022692"/>
    </source>
</evidence>
<keyword evidence="3 6" id="KW-0812">Transmembrane</keyword>
<protein>
    <recommendedName>
        <fullName evidence="6">Pecanex-like protein</fullName>
    </recommendedName>
</protein>
<feature type="compositionally biased region" description="Polar residues" evidence="7">
    <location>
        <begin position="265"/>
        <end position="286"/>
    </location>
</feature>
<feature type="compositionally biased region" description="Low complexity" evidence="7">
    <location>
        <begin position="935"/>
        <end position="949"/>
    </location>
</feature>
<evidence type="ECO:0000256" key="4">
    <source>
        <dbReference type="ARBA" id="ARBA00022989"/>
    </source>
</evidence>
<dbReference type="CTD" id="18563"/>
<feature type="transmembrane region" description="Helical" evidence="6">
    <location>
        <begin position="1404"/>
        <end position="1421"/>
    </location>
</feature>